<evidence type="ECO:0000256" key="1">
    <source>
        <dbReference type="ARBA" id="ARBA00008779"/>
    </source>
</evidence>
<dbReference type="AlphaFoldDB" id="S7XB09"/>
<organism evidence="5 6">
    <name type="scientific">Winogradskyella psychrotolerans RS-3</name>
    <dbReference type="NCBI Taxonomy" id="641526"/>
    <lineage>
        <taxon>Bacteria</taxon>
        <taxon>Pseudomonadati</taxon>
        <taxon>Bacteroidota</taxon>
        <taxon>Flavobacteriia</taxon>
        <taxon>Flavobacteriales</taxon>
        <taxon>Flavobacteriaceae</taxon>
        <taxon>Winogradskyella</taxon>
    </lineage>
</organism>
<feature type="domain" description="Sulfatase N-terminal" evidence="4">
    <location>
        <begin position="35"/>
        <end position="320"/>
    </location>
</feature>
<dbReference type="PANTHER" id="PTHR43751:SF1">
    <property type="entry name" value="SULFATASE ATSG-RELATED"/>
    <property type="match status" value="1"/>
</dbReference>
<dbReference type="CDD" id="cd16027">
    <property type="entry name" value="SGSH"/>
    <property type="match status" value="1"/>
</dbReference>
<sequence>MIFKNYLTLLLICAISIVANAQKKTSDKNLNKKRPNILFCISDDQSYKHISLENVKELNTPNIDRIANDGILFQNAYCNVASCAPSRANILTGKNIWELEEGGVLFGGLKKKFKTFPIVLAQNGYVTGYTGKGYLPAKKEEPYHTQPIAKNYSSIKMKAPKGISKIDYSGNFKDFLSKRDKDKPFFFWYGGREPHRGYKQGIGEESGKDISKIQVPEFLPNNEVVQSDIADYYFEIEWFDSHIGRMIKTLEEIGELENTIIITTADNGMPFPRAKATSYDYGTHLPLAILWGDKIKGSQKVEDFISFTDFAPTLLEAAGIEIPNEMTGNSFLDVITSNKSGQVDATRNRVFTAQERHTYCRPDGMPYPMRTIRKGDWLYIVNFEPDRWPGGNSDFLASHQGFYGDIDAGPTRKYLITNKDDASVKYYYDLAVAKRSEAELYNVKDDPFQLVNLASEEKYLDLCKELKDELFTYLKETNDPRMEGLSPWDNYPFYSEGFDKRFLKPIGKRDGE</sequence>
<evidence type="ECO:0000313" key="5">
    <source>
        <dbReference type="EMBL" id="EPR73183.1"/>
    </source>
</evidence>
<dbReference type="STRING" id="641526.ADIWIN_1964"/>
<dbReference type="GO" id="GO:0004065">
    <property type="term" value="F:arylsulfatase activity"/>
    <property type="evidence" value="ECO:0007669"/>
    <property type="project" value="UniProtKB-EC"/>
</dbReference>
<dbReference type="Gene3D" id="3.40.720.10">
    <property type="entry name" value="Alkaline Phosphatase, subunit A"/>
    <property type="match status" value="1"/>
</dbReference>
<dbReference type="OrthoDB" id="9789742at2"/>
<keyword evidence="2 5" id="KW-0378">Hydrolase</keyword>
<accession>S7XB09</accession>
<dbReference type="InterPro" id="IPR024607">
    <property type="entry name" value="Sulfatase_CS"/>
</dbReference>
<dbReference type="InterPro" id="IPR017850">
    <property type="entry name" value="Alkaline_phosphatase_core_sf"/>
</dbReference>
<dbReference type="EC" id="3.1.6.1" evidence="5"/>
<keyword evidence="3" id="KW-0732">Signal</keyword>
<dbReference type="Proteomes" id="UP000014962">
    <property type="component" value="Unassembled WGS sequence"/>
</dbReference>
<evidence type="ECO:0000256" key="3">
    <source>
        <dbReference type="SAM" id="SignalP"/>
    </source>
</evidence>
<dbReference type="Pfam" id="PF00884">
    <property type="entry name" value="Sulfatase"/>
    <property type="match status" value="1"/>
</dbReference>
<dbReference type="InterPro" id="IPR052701">
    <property type="entry name" value="GAG_Ulvan_Degrading_Sulfatases"/>
</dbReference>
<dbReference type="eggNOG" id="COG3119">
    <property type="taxonomic scope" value="Bacteria"/>
</dbReference>
<dbReference type="PATRIC" id="fig|641526.4.peg.1948"/>
<gene>
    <name evidence="5" type="ORF">ADIWIN_1964</name>
</gene>
<dbReference type="RefSeq" id="WP_020897778.1">
    <property type="nucleotide sequence ID" value="NZ_ATMR01000095.1"/>
</dbReference>
<comment type="caution">
    <text evidence="5">The sequence shown here is derived from an EMBL/GenBank/DDBJ whole genome shotgun (WGS) entry which is preliminary data.</text>
</comment>
<feature type="signal peptide" evidence="3">
    <location>
        <begin position="1"/>
        <end position="21"/>
    </location>
</feature>
<evidence type="ECO:0000259" key="4">
    <source>
        <dbReference type="Pfam" id="PF00884"/>
    </source>
</evidence>
<dbReference type="EMBL" id="ATMR01000095">
    <property type="protein sequence ID" value="EPR73183.1"/>
    <property type="molecule type" value="Genomic_DNA"/>
</dbReference>
<reference evidence="5 6" key="1">
    <citation type="journal article" date="2013" name="Genome Announc.">
        <title>Draft Genome Sequence of Winogradskyella psychrotolerans RS-3T, Isolated from the Marine Transect of Kongsfjorden, Ny-Alesund, Svalbard, Arctic Ocean.</title>
        <authorList>
            <person name="Kumar Pinnaka A."/>
            <person name="Ara S."/>
            <person name="Singh A."/>
            <person name="Shivaji S."/>
        </authorList>
    </citation>
    <scope>NUCLEOTIDE SEQUENCE [LARGE SCALE GENOMIC DNA]</scope>
    <source>
        <strain evidence="5 6">RS-3</strain>
    </source>
</reference>
<proteinExistence type="inferred from homology"/>
<protein>
    <submittedName>
        <fullName evidence="5">Arylsulfatase</fullName>
        <ecNumber evidence="5">3.1.6.1</ecNumber>
    </submittedName>
</protein>
<evidence type="ECO:0000313" key="6">
    <source>
        <dbReference type="Proteomes" id="UP000014962"/>
    </source>
</evidence>
<keyword evidence="6" id="KW-1185">Reference proteome</keyword>
<comment type="similarity">
    <text evidence="1">Belongs to the sulfatase family.</text>
</comment>
<dbReference type="PROSITE" id="PS00523">
    <property type="entry name" value="SULFATASE_1"/>
    <property type="match status" value="1"/>
</dbReference>
<name>S7XB09_9FLAO</name>
<dbReference type="InterPro" id="IPR000917">
    <property type="entry name" value="Sulfatase_N"/>
</dbReference>
<evidence type="ECO:0000256" key="2">
    <source>
        <dbReference type="ARBA" id="ARBA00022801"/>
    </source>
</evidence>
<dbReference type="SUPFAM" id="SSF53649">
    <property type="entry name" value="Alkaline phosphatase-like"/>
    <property type="match status" value="1"/>
</dbReference>
<feature type="chain" id="PRO_5004547293" evidence="3">
    <location>
        <begin position="22"/>
        <end position="512"/>
    </location>
</feature>
<dbReference type="PANTHER" id="PTHR43751">
    <property type="entry name" value="SULFATASE"/>
    <property type="match status" value="1"/>
</dbReference>